<name>A0ABQ9BQS3_9ROSI</name>
<dbReference type="Gene3D" id="2.60.34.10">
    <property type="entry name" value="Substrate Binding Domain Of DNAk, Chain A, domain 1"/>
    <property type="match status" value="1"/>
</dbReference>
<comment type="caution">
    <text evidence="3">The sequence shown here is derived from an EMBL/GenBank/DDBJ whole genome shotgun (WGS) entry which is preliminary data.</text>
</comment>
<reference evidence="3" key="1">
    <citation type="submission" date="2022-10" db="EMBL/GenBank/DDBJ databases">
        <authorList>
            <person name="Hyden B.L."/>
            <person name="Feng K."/>
            <person name="Yates T."/>
            <person name="Jawdy S."/>
            <person name="Smart L.B."/>
            <person name="Muchero W."/>
        </authorList>
    </citation>
    <scope>NUCLEOTIDE SEQUENCE</scope>
    <source>
        <tissue evidence="3">Shoot tip</tissue>
    </source>
</reference>
<organism evidence="3 4">
    <name type="scientific">Salix suchowensis</name>
    <dbReference type="NCBI Taxonomy" id="1278906"/>
    <lineage>
        <taxon>Eukaryota</taxon>
        <taxon>Viridiplantae</taxon>
        <taxon>Streptophyta</taxon>
        <taxon>Embryophyta</taxon>
        <taxon>Tracheophyta</taxon>
        <taxon>Spermatophyta</taxon>
        <taxon>Magnoliopsida</taxon>
        <taxon>eudicotyledons</taxon>
        <taxon>Gunneridae</taxon>
        <taxon>Pentapetalae</taxon>
        <taxon>rosids</taxon>
        <taxon>fabids</taxon>
        <taxon>Malpighiales</taxon>
        <taxon>Salicaceae</taxon>
        <taxon>Saliceae</taxon>
        <taxon>Salix</taxon>
    </lineage>
</organism>
<evidence type="ECO:0000313" key="4">
    <source>
        <dbReference type="Proteomes" id="UP001141253"/>
    </source>
</evidence>
<dbReference type="InterPro" id="IPR013126">
    <property type="entry name" value="Hsp_70_fam"/>
</dbReference>
<evidence type="ECO:0008006" key="5">
    <source>
        <dbReference type="Google" id="ProtNLM"/>
    </source>
</evidence>
<evidence type="ECO:0000313" key="3">
    <source>
        <dbReference type="EMBL" id="KAJ6388083.1"/>
    </source>
</evidence>
<dbReference type="Proteomes" id="UP001141253">
    <property type="component" value="Chromosome 3"/>
</dbReference>
<dbReference type="SUPFAM" id="SSF100934">
    <property type="entry name" value="Heat shock protein 70kD (HSP70), C-terminal subdomain"/>
    <property type="match status" value="1"/>
</dbReference>
<protein>
    <recommendedName>
        <fullName evidence="5">Heat shock protein 70</fullName>
    </recommendedName>
</protein>
<dbReference type="Gene3D" id="1.20.1270.10">
    <property type="match status" value="1"/>
</dbReference>
<reference evidence="3" key="2">
    <citation type="journal article" date="2023" name="Int. J. Mol. Sci.">
        <title>De Novo Assembly and Annotation of 11 Diverse Shrub Willow (Salix) Genomes Reveals Novel Gene Organization in Sex-Linked Regions.</title>
        <authorList>
            <person name="Hyden B."/>
            <person name="Feng K."/>
            <person name="Yates T.B."/>
            <person name="Jawdy S."/>
            <person name="Cereghino C."/>
            <person name="Smart L.B."/>
            <person name="Muchero W."/>
        </authorList>
    </citation>
    <scope>NUCLEOTIDE SEQUENCE</scope>
    <source>
        <tissue evidence="3">Shoot tip</tissue>
    </source>
</reference>
<dbReference type="PANTHER" id="PTHR19375">
    <property type="entry name" value="HEAT SHOCK PROTEIN 70KDA"/>
    <property type="match status" value="1"/>
</dbReference>
<keyword evidence="4" id="KW-1185">Reference proteome</keyword>
<evidence type="ECO:0000256" key="1">
    <source>
        <dbReference type="ARBA" id="ARBA00022741"/>
    </source>
</evidence>
<dbReference type="InterPro" id="IPR029047">
    <property type="entry name" value="HSP70_peptide-bd_sf"/>
</dbReference>
<keyword evidence="2" id="KW-0067">ATP-binding</keyword>
<dbReference type="InterPro" id="IPR043129">
    <property type="entry name" value="ATPase_NBD"/>
</dbReference>
<gene>
    <name evidence="3" type="ORF">OIU77_026616</name>
</gene>
<dbReference type="Pfam" id="PF00012">
    <property type="entry name" value="HSP70"/>
    <property type="match status" value="1"/>
</dbReference>
<keyword evidence="1" id="KW-0547">Nucleotide-binding</keyword>
<dbReference type="SUPFAM" id="SSF53067">
    <property type="entry name" value="Actin-like ATPase domain"/>
    <property type="match status" value="1"/>
</dbReference>
<dbReference type="Gene3D" id="3.30.420.40">
    <property type="match status" value="2"/>
</dbReference>
<dbReference type="SUPFAM" id="SSF100920">
    <property type="entry name" value="Heat shock protein 70kD (HSP70), peptide-binding domain"/>
    <property type="match status" value="1"/>
</dbReference>
<evidence type="ECO:0000256" key="2">
    <source>
        <dbReference type="ARBA" id="ARBA00022840"/>
    </source>
</evidence>
<dbReference type="PRINTS" id="PR00301">
    <property type="entry name" value="HEATSHOCK70"/>
</dbReference>
<sequence length="247" mass="27798">MFEELNMDLLTKAMERVEKCVRDFSKIDKSHVHEAVLVGGSSRILESAATLARSLQCKELCKCINPDVAQAAILSGEGDEKVQDLLLLDVTPQSLGIKTAGGVKTVLIPRNIKIPSKKEKIFSTYSDNHPGALIQVYQGERTRTKDNNLHGKLELTGIPPAPRGVTQINEAEKYKAEDEEVKKKVDARNSLENYAYNTRNTVKDEKFAGKLDPSDKQKIEKAIDETIECWKGTNWKRWMNLQTNRRS</sequence>
<dbReference type="Gene3D" id="3.90.640.10">
    <property type="entry name" value="Actin, Chain A, domain 4"/>
    <property type="match status" value="1"/>
</dbReference>
<dbReference type="EMBL" id="JAPFFI010000007">
    <property type="protein sequence ID" value="KAJ6388083.1"/>
    <property type="molecule type" value="Genomic_DNA"/>
</dbReference>
<dbReference type="InterPro" id="IPR029048">
    <property type="entry name" value="HSP70_C_sf"/>
</dbReference>
<proteinExistence type="predicted"/>
<accession>A0ABQ9BQS3</accession>